<keyword evidence="1" id="KW-0812">Transmembrane</keyword>
<dbReference type="Proteomes" id="UP000242310">
    <property type="component" value="Unassembled WGS sequence"/>
</dbReference>
<dbReference type="EMBL" id="PYAV01000013">
    <property type="protein sequence ID" value="PSL42726.1"/>
    <property type="molecule type" value="Genomic_DNA"/>
</dbReference>
<evidence type="ECO:0000313" key="2">
    <source>
        <dbReference type="EMBL" id="PSL42726.1"/>
    </source>
</evidence>
<comment type="caution">
    <text evidence="2">The sequence shown here is derived from an EMBL/GenBank/DDBJ whole genome shotgun (WGS) entry which is preliminary data.</text>
</comment>
<name>A0A2P8H917_9BACI</name>
<reference evidence="2 3" key="1">
    <citation type="submission" date="2018-03" db="EMBL/GenBank/DDBJ databases">
        <title>Genomic Encyclopedia of Type Strains, Phase III (KMG-III): the genomes of soil and plant-associated and newly described type strains.</title>
        <authorList>
            <person name="Whitman W."/>
        </authorList>
    </citation>
    <scope>NUCLEOTIDE SEQUENCE [LARGE SCALE GENOMIC DNA]</scope>
    <source>
        <strain evidence="2 3">CGMCC 1.07653</strain>
    </source>
</reference>
<keyword evidence="3" id="KW-1185">Reference proteome</keyword>
<keyword evidence="1" id="KW-1133">Transmembrane helix</keyword>
<gene>
    <name evidence="2" type="ORF">B0H94_11312</name>
</gene>
<sequence length="35" mass="3863">MNQNQRVFLFLFGGISLGLFGLTMLSLSAVYILPT</sequence>
<evidence type="ECO:0000313" key="3">
    <source>
        <dbReference type="Proteomes" id="UP000242310"/>
    </source>
</evidence>
<dbReference type="AlphaFoldDB" id="A0A2P8H917"/>
<organism evidence="2 3">
    <name type="scientific">Salsuginibacillus halophilus</name>
    <dbReference type="NCBI Taxonomy" id="517424"/>
    <lineage>
        <taxon>Bacteria</taxon>
        <taxon>Bacillati</taxon>
        <taxon>Bacillota</taxon>
        <taxon>Bacilli</taxon>
        <taxon>Bacillales</taxon>
        <taxon>Bacillaceae</taxon>
        <taxon>Salsuginibacillus</taxon>
    </lineage>
</organism>
<keyword evidence="1" id="KW-0472">Membrane</keyword>
<accession>A0A2P8H917</accession>
<feature type="transmembrane region" description="Helical" evidence="1">
    <location>
        <begin position="7"/>
        <end position="33"/>
    </location>
</feature>
<evidence type="ECO:0000256" key="1">
    <source>
        <dbReference type="SAM" id="Phobius"/>
    </source>
</evidence>
<proteinExistence type="predicted"/>
<protein>
    <submittedName>
        <fullName evidence="2">Uncharacterized protein</fullName>
    </submittedName>
</protein>